<proteinExistence type="predicted"/>
<evidence type="ECO:0000313" key="3">
    <source>
        <dbReference type="EMBL" id="TCD11899.1"/>
    </source>
</evidence>
<dbReference type="PANTHER" id="PTHR48081:SF33">
    <property type="entry name" value="KYNURENINE FORMAMIDASE"/>
    <property type="match status" value="1"/>
</dbReference>
<comment type="caution">
    <text evidence="3">The sequence shown here is derived from an EMBL/GenBank/DDBJ whole genome shotgun (WGS) entry which is preliminary data.</text>
</comment>
<sequence length="272" mass="29711">MPLFRVEDWDDAYANGANIPGGDRWPDAWVQPAADFRDRLADKILDLRYGENSREVMDLFRPAGTSRGLMVFVHGGFWLRLDKSYWSHLAGGAVARGWTVAMPSYPLCPEVRVRDIARSIARAVEAAASEVDGPIRLSGHSAGGHLVTRLVSEGTALEASVLGRVERIVSISGVHDLRPLLRTAMNETIGLDAEEAAAESPALLKPVRDISVICWVGANERSEFVRQNSLLANVWRGLGLATEAVEEPDRHHFDVIDGLAEPDSPIASTLLD</sequence>
<dbReference type="GO" id="GO:0016787">
    <property type="term" value="F:hydrolase activity"/>
    <property type="evidence" value="ECO:0007669"/>
    <property type="project" value="UniProtKB-KW"/>
</dbReference>
<dbReference type="Proteomes" id="UP000291301">
    <property type="component" value="Unassembled WGS sequence"/>
</dbReference>
<gene>
    <name evidence="3" type="ORF">E0D97_16340</name>
</gene>
<dbReference type="InterPro" id="IPR013094">
    <property type="entry name" value="AB_hydrolase_3"/>
</dbReference>
<dbReference type="SUPFAM" id="SSF53474">
    <property type="entry name" value="alpha/beta-Hydrolases"/>
    <property type="match status" value="1"/>
</dbReference>
<dbReference type="Pfam" id="PF07859">
    <property type="entry name" value="Abhydrolase_3"/>
    <property type="match status" value="1"/>
</dbReference>
<dbReference type="EMBL" id="SJST01000008">
    <property type="protein sequence ID" value="TCD11899.1"/>
    <property type="molecule type" value="Genomic_DNA"/>
</dbReference>
<dbReference type="AlphaFoldDB" id="A0A4R0P7N0"/>
<dbReference type="RefSeq" id="WP_131570942.1">
    <property type="nucleotide sequence ID" value="NZ_JAINFK010000007.1"/>
</dbReference>
<evidence type="ECO:0000259" key="2">
    <source>
        <dbReference type="Pfam" id="PF07859"/>
    </source>
</evidence>
<dbReference type="Gene3D" id="3.40.50.1820">
    <property type="entry name" value="alpha/beta hydrolase"/>
    <property type="match status" value="1"/>
</dbReference>
<feature type="domain" description="Alpha/beta hydrolase fold-3" evidence="2">
    <location>
        <begin position="70"/>
        <end position="177"/>
    </location>
</feature>
<evidence type="ECO:0000313" key="4">
    <source>
        <dbReference type="Proteomes" id="UP000291301"/>
    </source>
</evidence>
<evidence type="ECO:0000256" key="1">
    <source>
        <dbReference type="ARBA" id="ARBA00022801"/>
    </source>
</evidence>
<dbReference type="InterPro" id="IPR029058">
    <property type="entry name" value="AB_hydrolase_fold"/>
</dbReference>
<dbReference type="OrthoDB" id="9771666at2"/>
<name>A0A4R0P7N0_9HYPH</name>
<dbReference type="PANTHER" id="PTHR48081">
    <property type="entry name" value="AB HYDROLASE SUPERFAMILY PROTEIN C4A8.06C"/>
    <property type="match status" value="1"/>
</dbReference>
<keyword evidence="4" id="KW-1185">Reference proteome</keyword>
<dbReference type="InterPro" id="IPR050300">
    <property type="entry name" value="GDXG_lipolytic_enzyme"/>
</dbReference>
<protein>
    <submittedName>
        <fullName evidence="3">Alpha/beta hydrolase</fullName>
    </submittedName>
</protein>
<organism evidence="3 4">
    <name type="scientific">Oricola cellulosilytica</name>
    <dbReference type="NCBI Taxonomy" id="1429082"/>
    <lineage>
        <taxon>Bacteria</taxon>
        <taxon>Pseudomonadati</taxon>
        <taxon>Pseudomonadota</taxon>
        <taxon>Alphaproteobacteria</taxon>
        <taxon>Hyphomicrobiales</taxon>
        <taxon>Ahrensiaceae</taxon>
        <taxon>Oricola</taxon>
    </lineage>
</organism>
<keyword evidence="1 3" id="KW-0378">Hydrolase</keyword>
<accession>A0A4R0P7N0</accession>
<reference evidence="3 4" key="1">
    <citation type="journal article" date="2015" name="Antonie Van Leeuwenhoek">
        <title>Oricola cellulosilytica gen. nov., sp. nov., a cellulose-degrading bacterium of the family Phyllobacteriaceae isolated from surface seashore water, and emended descriptions of Mesorhizobium loti and Phyllobacterium myrsinacearum.</title>
        <authorList>
            <person name="Hameed A."/>
            <person name="Shahina M."/>
            <person name="Lai W.A."/>
            <person name="Lin S.Y."/>
            <person name="Young L.S."/>
            <person name="Liu Y.C."/>
            <person name="Hsu Y.H."/>
            <person name="Young C.C."/>
        </authorList>
    </citation>
    <scope>NUCLEOTIDE SEQUENCE [LARGE SCALE GENOMIC DNA]</scope>
    <source>
        <strain evidence="3 4">KCTC 52183</strain>
    </source>
</reference>